<organism evidence="2 3">
    <name type="scientific">Streptomyces palmae</name>
    <dbReference type="NCBI Taxonomy" id="1701085"/>
    <lineage>
        <taxon>Bacteria</taxon>
        <taxon>Bacillati</taxon>
        <taxon>Actinomycetota</taxon>
        <taxon>Actinomycetes</taxon>
        <taxon>Kitasatosporales</taxon>
        <taxon>Streptomycetaceae</taxon>
        <taxon>Streptomyces</taxon>
    </lineage>
</organism>
<accession>A0A4Z0H6U9</accession>
<gene>
    <name evidence="2" type="ORF">E4099_14300</name>
</gene>
<protein>
    <submittedName>
        <fullName evidence="2">Uncharacterized protein</fullName>
    </submittedName>
</protein>
<proteinExistence type="predicted"/>
<dbReference type="Proteomes" id="UP000297948">
    <property type="component" value="Unassembled WGS sequence"/>
</dbReference>
<sequence length="135" mass="13594">MHHQWQGVPPPGASGSGRPGGPPGPVPSGGRPAGRPGDRVGRRDRFVQGLGRMAWVVRPVPDGVHSAGAERVVGRPPDRHPASMRTSSGPAEPGPTPARPVAEAPPVVAVTGAVPVEVAEPGPAPARPVAEESPA</sequence>
<keyword evidence="3" id="KW-1185">Reference proteome</keyword>
<feature type="non-terminal residue" evidence="2">
    <location>
        <position position="135"/>
    </location>
</feature>
<evidence type="ECO:0000256" key="1">
    <source>
        <dbReference type="SAM" id="MobiDB-lite"/>
    </source>
</evidence>
<name>A0A4Z0H6U9_9ACTN</name>
<dbReference type="EMBL" id="SRID01000111">
    <property type="protein sequence ID" value="TGB09050.1"/>
    <property type="molecule type" value="Genomic_DNA"/>
</dbReference>
<feature type="region of interest" description="Disordered" evidence="1">
    <location>
        <begin position="1"/>
        <end position="102"/>
    </location>
</feature>
<feature type="compositionally biased region" description="Basic and acidic residues" evidence="1">
    <location>
        <begin position="36"/>
        <end position="46"/>
    </location>
</feature>
<comment type="caution">
    <text evidence="2">The sequence shown here is derived from an EMBL/GenBank/DDBJ whole genome shotgun (WGS) entry which is preliminary data.</text>
</comment>
<feature type="compositionally biased region" description="Basic and acidic residues" evidence="1">
    <location>
        <begin position="72"/>
        <end position="81"/>
    </location>
</feature>
<dbReference type="AlphaFoldDB" id="A0A4Z0H6U9"/>
<evidence type="ECO:0000313" key="3">
    <source>
        <dbReference type="Proteomes" id="UP000297948"/>
    </source>
</evidence>
<reference evidence="2 3" key="1">
    <citation type="submission" date="2019-03" db="EMBL/GenBank/DDBJ databases">
        <authorList>
            <person name="Gonzalez-Pimentel J.L."/>
        </authorList>
    </citation>
    <scope>NUCLEOTIDE SEQUENCE [LARGE SCALE GENOMIC DNA]</scope>
    <source>
        <strain evidence="2 3">JCM 31289</strain>
    </source>
</reference>
<evidence type="ECO:0000313" key="2">
    <source>
        <dbReference type="EMBL" id="TGB09050.1"/>
    </source>
</evidence>